<gene>
    <name evidence="2" type="ORF">SAMN05421842_1326</name>
</gene>
<dbReference type="EMBL" id="FOMG01000032">
    <property type="protein sequence ID" value="SFD31846.1"/>
    <property type="molecule type" value="Genomic_DNA"/>
</dbReference>
<organism evidence="2 3">
    <name type="scientific">Clostridium uliginosum</name>
    <dbReference type="NCBI Taxonomy" id="119641"/>
    <lineage>
        <taxon>Bacteria</taxon>
        <taxon>Bacillati</taxon>
        <taxon>Bacillota</taxon>
        <taxon>Clostridia</taxon>
        <taxon>Eubacteriales</taxon>
        <taxon>Clostridiaceae</taxon>
        <taxon>Clostridium</taxon>
    </lineage>
</organism>
<dbReference type="Proteomes" id="UP000199263">
    <property type="component" value="Unassembled WGS sequence"/>
</dbReference>
<keyword evidence="3" id="KW-1185">Reference proteome</keyword>
<evidence type="ECO:0000256" key="1">
    <source>
        <dbReference type="SAM" id="Phobius"/>
    </source>
</evidence>
<feature type="transmembrane region" description="Helical" evidence="1">
    <location>
        <begin position="52"/>
        <end position="75"/>
    </location>
</feature>
<evidence type="ECO:0000313" key="2">
    <source>
        <dbReference type="EMBL" id="SFD31846.1"/>
    </source>
</evidence>
<reference evidence="2 3" key="1">
    <citation type="submission" date="2016-10" db="EMBL/GenBank/DDBJ databases">
        <authorList>
            <person name="de Groot N.N."/>
        </authorList>
    </citation>
    <scope>NUCLEOTIDE SEQUENCE [LARGE SCALE GENOMIC DNA]</scope>
    <source>
        <strain evidence="2 3">DSM 12992</strain>
    </source>
</reference>
<feature type="transmembrane region" description="Helical" evidence="1">
    <location>
        <begin position="6"/>
        <end position="23"/>
    </location>
</feature>
<dbReference type="AlphaFoldDB" id="A0A1I1RBT4"/>
<keyword evidence="1" id="KW-1133">Transmembrane helix</keyword>
<feature type="transmembrane region" description="Helical" evidence="1">
    <location>
        <begin position="28"/>
        <end position="46"/>
    </location>
</feature>
<accession>A0A1I1RBT4</accession>
<name>A0A1I1RBT4_9CLOT</name>
<protein>
    <submittedName>
        <fullName evidence="2">Uncharacterized protein</fullName>
    </submittedName>
</protein>
<dbReference type="OrthoDB" id="9989345at2"/>
<keyword evidence="1" id="KW-0472">Membrane</keyword>
<evidence type="ECO:0000313" key="3">
    <source>
        <dbReference type="Proteomes" id="UP000199263"/>
    </source>
</evidence>
<keyword evidence="1" id="KW-0812">Transmembrane</keyword>
<proteinExistence type="predicted"/>
<dbReference type="RefSeq" id="WP_090093858.1">
    <property type="nucleotide sequence ID" value="NZ_FOMG01000032.1"/>
</dbReference>
<sequence>MLDDIFHIVLYGTMLVINAQSFYKGRKIYNLLFCMFFTFELLRIIFLEKYLISNVGTVVMFIEAVVLISAIILFFQNKSKINNN</sequence>